<dbReference type="InterPro" id="IPR014065">
    <property type="entry name" value="tRNA_adenylyltransferase"/>
</dbReference>
<dbReference type="CDD" id="cd00077">
    <property type="entry name" value="HDc"/>
    <property type="match status" value="1"/>
</dbReference>
<dbReference type="NCBIfam" id="TIGR02692">
    <property type="entry name" value="tRNA_CCA_actino"/>
    <property type="match status" value="1"/>
</dbReference>
<dbReference type="CDD" id="cd05398">
    <property type="entry name" value="NT_ClassII-CCAase"/>
    <property type="match status" value="1"/>
</dbReference>
<dbReference type="Pfam" id="PF12627">
    <property type="entry name" value="PolyA_pol_RNAbd"/>
    <property type="match status" value="1"/>
</dbReference>
<dbReference type="Proteomes" id="UP000295447">
    <property type="component" value="Unassembled WGS sequence"/>
</dbReference>
<comment type="cofactor">
    <cofactor evidence="1">
        <name>Mg(2+)</name>
        <dbReference type="ChEBI" id="CHEBI:18420"/>
    </cofactor>
</comment>
<evidence type="ECO:0000313" key="11">
    <source>
        <dbReference type="Proteomes" id="UP000295447"/>
    </source>
</evidence>
<evidence type="ECO:0000256" key="8">
    <source>
        <dbReference type="SAM" id="Coils"/>
    </source>
</evidence>
<dbReference type="EMBL" id="SODF01000002">
    <property type="protein sequence ID" value="TDW18118.1"/>
    <property type="molecule type" value="Genomic_DNA"/>
</dbReference>
<proteinExistence type="predicted"/>
<dbReference type="Pfam" id="PF01966">
    <property type="entry name" value="HD"/>
    <property type="match status" value="1"/>
</dbReference>
<feature type="coiled-coil region" evidence="8">
    <location>
        <begin position="405"/>
        <end position="432"/>
    </location>
</feature>
<evidence type="ECO:0000256" key="7">
    <source>
        <dbReference type="ARBA" id="ARBA00022842"/>
    </source>
</evidence>
<accession>A0A4R7ZNM2</accession>
<keyword evidence="4" id="KW-0548">Nucleotidyltransferase</keyword>
<dbReference type="GO" id="GO:0000049">
    <property type="term" value="F:tRNA binding"/>
    <property type="evidence" value="ECO:0007669"/>
    <property type="project" value="TreeGrafter"/>
</dbReference>
<dbReference type="SMART" id="SM00471">
    <property type="entry name" value="HDc"/>
    <property type="match status" value="1"/>
</dbReference>
<protein>
    <submittedName>
        <fullName evidence="10">Poly(A) polymerase</fullName>
    </submittedName>
</protein>
<keyword evidence="5" id="KW-0479">Metal-binding</keyword>
<evidence type="ECO:0000256" key="2">
    <source>
        <dbReference type="ARBA" id="ARBA00022679"/>
    </source>
</evidence>
<dbReference type="GO" id="GO:0016779">
    <property type="term" value="F:nucleotidyltransferase activity"/>
    <property type="evidence" value="ECO:0007669"/>
    <property type="project" value="UniProtKB-KW"/>
</dbReference>
<dbReference type="FunFam" id="1.10.3090.10:FF:000002">
    <property type="entry name" value="CCA tRNA nucleotidyltransferase"/>
    <property type="match status" value="1"/>
</dbReference>
<dbReference type="InterPro" id="IPR006674">
    <property type="entry name" value="HD_domain"/>
</dbReference>
<dbReference type="InterPro" id="IPR003607">
    <property type="entry name" value="HD/PDEase_dom"/>
</dbReference>
<evidence type="ECO:0000256" key="5">
    <source>
        <dbReference type="ARBA" id="ARBA00022723"/>
    </source>
</evidence>
<dbReference type="PANTHER" id="PTHR46173:SF1">
    <property type="entry name" value="CCA TRNA NUCLEOTIDYLTRANSFERASE 1, MITOCHONDRIAL"/>
    <property type="match status" value="1"/>
</dbReference>
<evidence type="ECO:0000256" key="3">
    <source>
        <dbReference type="ARBA" id="ARBA00022694"/>
    </source>
</evidence>
<dbReference type="Gene3D" id="1.10.3090.10">
    <property type="entry name" value="cca-adding enzyme, domain 2"/>
    <property type="match status" value="1"/>
</dbReference>
<feature type="domain" description="HD" evidence="9">
    <location>
        <begin position="272"/>
        <end position="392"/>
    </location>
</feature>
<dbReference type="AlphaFoldDB" id="A0A4R7ZNM2"/>
<gene>
    <name evidence="10" type="ORF">EV650_4699</name>
</gene>
<comment type="caution">
    <text evidence="10">The sequence shown here is derived from an EMBL/GenBank/DDBJ whole genome shotgun (WGS) entry which is preliminary data.</text>
</comment>
<evidence type="ECO:0000313" key="10">
    <source>
        <dbReference type="EMBL" id="TDW18118.1"/>
    </source>
</evidence>
<keyword evidence="3" id="KW-0819">tRNA processing</keyword>
<dbReference type="Gene3D" id="3.30.460.10">
    <property type="entry name" value="Beta Polymerase, domain 2"/>
    <property type="match status" value="1"/>
</dbReference>
<sequence length="486" mass="54547">MSPFADQSASAGSLPAVQRRGVQALLELAPVVDELGSVFADAGHEIALVGGPVRDILLGRGSKDLDFTTSAHPDVIERLLAGWADHVWDIGKAFGTIGCRKGDWILEVTTYRSETYDPTSRKPDVAYGDSLEADLARRDFAMNAMAVRLPSHEFVDPYGGIEDVAHQRIRTPGTPEDSFSDDPLRMMRAARFAAQLGFTPDPAVVTAMTAMADRITIVSAERVRDELEKLICSDQPRIGLDLLVTTGLAEHVLPELPALRLYVDEHHRHKDVYQHSLTVLDQAIDLESRLSVPTPDFVIRFAALIHDIGKPKTRKFEDDGKVTFHHHDVVGAKLARKRMKALRFSNEQIDQVSKLIELHLRFHGYGDGEWTDSAVRRYVRDAGDQLERLHVLTRADCTTRNRRKAESLRAAYDDLEARIERLQEQEELDSLRPDLDGNQIMEILGIPPGREVGEAYKFLMELRLDEGPLGEDRAREALLQWWSDRS</sequence>
<dbReference type="InterPro" id="IPR002646">
    <property type="entry name" value="PolA_pol_head_dom"/>
</dbReference>
<keyword evidence="6" id="KW-0547">Nucleotide-binding</keyword>
<dbReference type="NCBIfam" id="TIGR00277">
    <property type="entry name" value="HDIG"/>
    <property type="match status" value="1"/>
</dbReference>
<dbReference type="PROSITE" id="PS51831">
    <property type="entry name" value="HD"/>
    <property type="match status" value="1"/>
</dbReference>
<keyword evidence="11" id="KW-1185">Reference proteome</keyword>
<evidence type="ECO:0000259" key="9">
    <source>
        <dbReference type="PROSITE" id="PS51831"/>
    </source>
</evidence>
<dbReference type="GO" id="GO:0008033">
    <property type="term" value="P:tRNA processing"/>
    <property type="evidence" value="ECO:0007669"/>
    <property type="project" value="UniProtKB-KW"/>
</dbReference>
<dbReference type="Pfam" id="PF01743">
    <property type="entry name" value="PolyA_pol"/>
    <property type="match status" value="1"/>
</dbReference>
<dbReference type="InterPro" id="IPR032828">
    <property type="entry name" value="PolyA_RNA-bd"/>
</dbReference>
<evidence type="ECO:0000256" key="1">
    <source>
        <dbReference type="ARBA" id="ARBA00001946"/>
    </source>
</evidence>
<name>A0A4R7ZNM2_9ACTN</name>
<keyword evidence="8" id="KW-0175">Coiled coil</keyword>
<keyword evidence="2" id="KW-0808">Transferase</keyword>
<dbReference type="InterPro" id="IPR050264">
    <property type="entry name" value="Bact_CCA-adding_enz_type3_sf"/>
</dbReference>
<dbReference type="InterPro" id="IPR043519">
    <property type="entry name" value="NT_sf"/>
</dbReference>
<dbReference type="PANTHER" id="PTHR46173">
    <property type="entry name" value="CCA TRNA NUCLEOTIDYLTRANSFERASE 1, MITOCHONDRIAL"/>
    <property type="match status" value="1"/>
</dbReference>
<dbReference type="InterPro" id="IPR006675">
    <property type="entry name" value="HDIG_dom"/>
</dbReference>
<keyword evidence="7" id="KW-0460">Magnesium</keyword>
<dbReference type="SUPFAM" id="SSF81891">
    <property type="entry name" value="Poly A polymerase C-terminal region-like"/>
    <property type="match status" value="1"/>
</dbReference>
<evidence type="ECO:0000256" key="6">
    <source>
        <dbReference type="ARBA" id="ARBA00022741"/>
    </source>
</evidence>
<organism evidence="10 11">
    <name type="scientific">Kribbella kalugense</name>
    <dbReference type="NCBI Taxonomy" id="2512221"/>
    <lineage>
        <taxon>Bacteria</taxon>
        <taxon>Bacillati</taxon>
        <taxon>Actinomycetota</taxon>
        <taxon>Actinomycetes</taxon>
        <taxon>Propionibacteriales</taxon>
        <taxon>Kribbellaceae</taxon>
        <taxon>Kribbella</taxon>
    </lineage>
</organism>
<evidence type="ECO:0000256" key="4">
    <source>
        <dbReference type="ARBA" id="ARBA00022695"/>
    </source>
</evidence>
<dbReference type="SUPFAM" id="SSF81301">
    <property type="entry name" value="Nucleotidyltransferase"/>
    <property type="match status" value="1"/>
</dbReference>
<dbReference type="GO" id="GO:0046872">
    <property type="term" value="F:metal ion binding"/>
    <property type="evidence" value="ECO:0007669"/>
    <property type="project" value="UniProtKB-KW"/>
</dbReference>
<reference evidence="10 11" key="1">
    <citation type="submission" date="2019-03" db="EMBL/GenBank/DDBJ databases">
        <title>Genomic Encyclopedia of Type Strains, Phase III (KMG-III): the genomes of soil and plant-associated and newly described type strains.</title>
        <authorList>
            <person name="Whitman W."/>
        </authorList>
    </citation>
    <scope>NUCLEOTIDE SEQUENCE [LARGE SCALE GENOMIC DNA]</scope>
    <source>
        <strain evidence="10 11">VKM Ac-2570</strain>
    </source>
</reference>
<dbReference type="GO" id="GO:0000166">
    <property type="term" value="F:nucleotide binding"/>
    <property type="evidence" value="ECO:0007669"/>
    <property type="project" value="UniProtKB-KW"/>
</dbReference>